<organism evidence="1 2">
    <name type="scientific">Penicillium angulare</name>
    <dbReference type="NCBI Taxonomy" id="116970"/>
    <lineage>
        <taxon>Eukaryota</taxon>
        <taxon>Fungi</taxon>
        <taxon>Dikarya</taxon>
        <taxon>Ascomycota</taxon>
        <taxon>Pezizomycotina</taxon>
        <taxon>Eurotiomycetes</taxon>
        <taxon>Eurotiomycetidae</taxon>
        <taxon>Eurotiales</taxon>
        <taxon>Aspergillaceae</taxon>
        <taxon>Penicillium</taxon>
    </lineage>
</organism>
<keyword evidence="2" id="KW-1185">Reference proteome</keyword>
<sequence>MVFQRLARHFATSRSSSGSLQGFGVKPEKVSDVPIYFFGLNSPSRFYPSSSHPRDESKAFVRRKPRDYKSIRAAVARQREADQKAKEAELRNPIPAPVPSVRFYPDTDIESPSSPLLPFPPVPLSLPLPQFLHL</sequence>
<gene>
    <name evidence="1" type="ORF">N7456_000906</name>
</gene>
<reference evidence="1" key="2">
    <citation type="journal article" date="2023" name="IMA Fungus">
        <title>Comparative genomic study of the Penicillium genus elucidates a diverse pangenome and 15 lateral gene transfer events.</title>
        <authorList>
            <person name="Petersen C."/>
            <person name="Sorensen T."/>
            <person name="Nielsen M.R."/>
            <person name="Sondergaard T.E."/>
            <person name="Sorensen J.L."/>
            <person name="Fitzpatrick D.A."/>
            <person name="Frisvad J.C."/>
            <person name="Nielsen K.L."/>
        </authorList>
    </citation>
    <scope>NUCLEOTIDE SEQUENCE</scope>
    <source>
        <strain evidence="1">IBT 30069</strain>
    </source>
</reference>
<evidence type="ECO:0000313" key="2">
    <source>
        <dbReference type="Proteomes" id="UP001149165"/>
    </source>
</evidence>
<name>A0A9W9GED5_9EURO</name>
<dbReference type="AlphaFoldDB" id="A0A9W9GED5"/>
<evidence type="ECO:0000313" key="1">
    <source>
        <dbReference type="EMBL" id="KAJ5116558.1"/>
    </source>
</evidence>
<proteinExistence type="predicted"/>
<dbReference type="Proteomes" id="UP001149165">
    <property type="component" value="Unassembled WGS sequence"/>
</dbReference>
<comment type="caution">
    <text evidence="1">The sequence shown here is derived from an EMBL/GenBank/DDBJ whole genome shotgun (WGS) entry which is preliminary data.</text>
</comment>
<reference evidence="1" key="1">
    <citation type="submission" date="2022-11" db="EMBL/GenBank/DDBJ databases">
        <authorList>
            <person name="Petersen C."/>
        </authorList>
    </citation>
    <scope>NUCLEOTIDE SEQUENCE</scope>
    <source>
        <strain evidence="1">IBT 30069</strain>
    </source>
</reference>
<accession>A0A9W9GED5</accession>
<protein>
    <submittedName>
        <fullName evidence="1">Uncharacterized protein</fullName>
    </submittedName>
</protein>
<dbReference type="EMBL" id="JAPQKH010000001">
    <property type="protein sequence ID" value="KAJ5116558.1"/>
    <property type="molecule type" value="Genomic_DNA"/>
</dbReference>